<dbReference type="GO" id="GO:0002250">
    <property type="term" value="P:adaptive immune response"/>
    <property type="evidence" value="ECO:0007669"/>
    <property type="project" value="UniProtKB-KW"/>
</dbReference>
<dbReference type="InterPro" id="IPR013106">
    <property type="entry name" value="Ig_V-set"/>
</dbReference>
<dbReference type="Pfam" id="PF07686">
    <property type="entry name" value="V-set"/>
    <property type="match status" value="1"/>
</dbReference>
<feature type="chain" id="PRO_5034521501" description="Immunoglobulin V-set domain-containing protein" evidence="4">
    <location>
        <begin position="26"/>
        <end position="129"/>
    </location>
</feature>
<keyword evidence="3" id="KW-1280">Immunoglobulin</keyword>
<protein>
    <recommendedName>
        <fullName evidence="5">Immunoglobulin V-set domain-containing protein</fullName>
    </recommendedName>
</protein>
<dbReference type="GO" id="GO:0019814">
    <property type="term" value="C:immunoglobulin complex"/>
    <property type="evidence" value="ECO:0007669"/>
    <property type="project" value="UniProtKB-KW"/>
</dbReference>
<sequence length="129" mass="15222">LDQLTTMTWSFFFLFWVAAATGVHAHVVLEQPEAELRKQGESVKVSCKTSRFTFTSYYMHWVRQRPSQGLEWMGRIDPENDKTNYAQNFQGRFTTFRDNLNNQLHLQMNSLRTEDMVLFCKKHHEGTSL</sequence>
<dbReference type="PANTHER" id="PTHR23266">
    <property type="entry name" value="IMMUNOGLOBULIN HEAVY CHAIN"/>
    <property type="match status" value="1"/>
</dbReference>
<dbReference type="SMART" id="SM00406">
    <property type="entry name" value="IGv"/>
    <property type="match status" value="1"/>
</dbReference>
<evidence type="ECO:0000256" key="4">
    <source>
        <dbReference type="SAM" id="SignalP"/>
    </source>
</evidence>
<dbReference type="InterPro" id="IPR036179">
    <property type="entry name" value="Ig-like_dom_sf"/>
</dbReference>
<name>A0A8C0ZTT1_CASCN</name>
<dbReference type="SUPFAM" id="SSF48726">
    <property type="entry name" value="Immunoglobulin"/>
    <property type="match status" value="1"/>
</dbReference>
<organism evidence="6">
    <name type="scientific">Castor canadensis</name>
    <name type="common">American beaver</name>
    <dbReference type="NCBI Taxonomy" id="51338"/>
    <lineage>
        <taxon>Eukaryota</taxon>
        <taxon>Metazoa</taxon>
        <taxon>Chordata</taxon>
        <taxon>Craniata</taxon>
        <taxon>Vertebrata</taxon>
        <taxon>Euteleostomi</taxon>
        <taxon>Mammalia</taxon>
        <taxon>Eutheria</taxon>
        <taxon>Euarchontoglires</taxon>
        <taxon>Glires</taxon>
        <taxon>Rodentia</taxon>
        <taxon>Castorimorpha</taxon>
        <taxon>Castoridae</taxon>
        <taxon>Castor</taxon>
    </lineage>
</organism>
<dbReference type="Gene3D" id="2.60.40.10">
    <property type="entry name" value="Immunoglobulins"/>
    <property type="match status" value="1"/>
</dbReference>
<feature type="domain" description="Immunoglobulin V-set" evidence="5">
    <location>
        <begin position="42"/>
        <end position="122"/>
    </location>
</feature>
<proteinExistence type="predicted"/>
<evidence type="ECO:0000256" key="3">
    <source>
        <dbReference type="ARBA" id="ARBA00043265"/>
    </source>
</evidence>
<dbReference type="InterPro" id="IPR050199">
    <property type="entry name" value="IgHV"/>
</dbReference>
<evidence type="ECO:0000259" key="5">
    <source>
        <dbReference type="SMART" id="SM00406"/>
    </source>
</evidence>
<dbReference type="InterPro" id="IPR013783">
    <property type="entry name" value="Ig-like_fold"/>
</dbReference>
<feature type="signal peptide" evidence="4">
    <location>
        <begin position="1"/>
        <end position="25"/>
    </location>
</feature>
<evidence type="ECO:0000256" key="1">
    <source>
        <dbReference type="ARBA" id="ARBA00022859"/>
    </source>
</evidence>
<reference evidence="6" key="1">
    <citation type="submission" date="2023-09" db="UniProtKB">
        <authorList>
            <consortium name="Ensembl"/>
        </authorList>
    </citation>
    <scope>IDENTIFICATION</scope>
</reference>
<keyword evidence="1" id="KW-0391">Immunity</keyword>
<keyword evidence="2" id="KW-1064">Adaptive immunity</keyword>
<evidence type="ECO:0000313" key="6">
    <source>
        <dbReference type="Ensembl" id="ENSCCNP00000017887.1"/>
    </source>
</evidence>
<evidence type="ECO:0000256" key="2">
    <source>
        <dbReference type="ARBA" id="ARBA00023130"/>
    </source>
</evidence>
<dbReference type="GO" id="GO:0005576">
    <property type="term" value="C:extracellular region"/>
    <property type="evidence" value="ECO:0007669"/>
    <property type="project" value="UniProtKB-ARBA"/>
</dbReference>
<dbReference type="AlphaFoldDB" id="A0A8C0ZTT1"/>
<keyword evidence="4" id="KW-0732">Signal</keyword>
<dbReference type="Ensembl" id="ENSCCNT00000023293.1">
    <property type="protein sequence ID" value="ENSCCNP00000017887.1"/>
    <property type="gene ID" value="ENSCCNG00000018199.1"/>
</dbReference>
<accession>A0A8C0ZTT1</accession>